<dbReference type="STRING" id="1223545.GS4_19_00280"/>
<evidence type="ECO:0000313" key="1">
    <source>
        <dbReference type="EMBL" id="GAC68838.1"/>
    </source>
</evidence>
<evidence type="ECO:0000313" key="2">
    <source>
        <dbReference type="Proteomes" id="UP000011666"/>
    </source>
</evidence>
<dbReference type="Gene3D" id="3.40.50.300">
    <property type="entry name" value="P-loop containing nucleotide triphosphate hydrolases"/>
    <property type="match status" value="1"/>
</dbReference>
<dbReference type="eggNOG" id="COG0572">
    <property type="taxonomic scope" value="Bacteria"/>
</dbReference>
<organism evidence="1 2">
    <name type="scientific">Gordonia soli NBRC 108243</name>
    <dbReference type="NCBI Taxonomy" id="1223545"/>
    <lineage>
        <taxon>Bacteria</taxon>
        <taxon>Bacillati</taxon>
        <taxon>Actinomycetota</taxon>
        <taxon>Actinomycetes</taxon>
        <taxon>Mycobacteriales</taxon>
        <taxon>Gordoniaceae</taxon>
        <taxon>Gordonia</taxon>
    </lineage>
</organism>
<proteinExistence type="predicted"/>
<comment type="caution">
    <text evidence="1">The sequence shown here is derived from an EMBL/GenBank/DDBJ whole genome shotgun (WGS) entry which is preliminary data.</text>
</comment>
<dbReference type="EMBL" id="BANX01000019">
    <property type="protein sequence ID" value="GAC68838.1"/>
    <property type="molecule type" value="Genomic_DNA"/>
</dbReference>
<reference evidence="1 2" key="1">
    <citation type="submission" date="2013-01" db="EMBL/GenBank/DDBJ databases">
        <title>Whole genome shotgun sequence of Gordonia soli NBRC 108243.</title>
        <authorList>
            <person name="Isaki-Nakamura S."/>
            <person name="Hosoyama A."/>
            <person name="Tsuchikane K."/>
            <person name="Ando Y."/>
            <person name="Baba S."/>
            <person name="Ohji S."/>
            <person name="Hamada M."/>
            <person name="Tamura T."/>
            <person name="Yamazoe A."/>
            <person name="Yamazaki S."/>
            <person name="Fujita N."/>
        </authorList>
    </citation>
    <scope>NUCLEOTIDE SEQUENCE [LARGE SCALE GENOMIC DNA]</scope>
    <source>
        <strain evidence="1 2">NBRC 108243</strain>
    </source>
</reference>
<dbReference type="InterPro" id="IPR027417">
    <property type="entry name" value="P-loop_NTPase"/>
</dbReference>
<dbReference type="Proteomes" id="UP000011666">
    <property type="component" value="Unassembled WGS sequence"/>
</dbReference>
<gene>
    <name evidence="1" type="ORF">GS4_19_00280</name>
</gene>
<keyword evidence="2" id="KW-1185">Reference proteome</keyword>
<dbReference type="OrthoDB" id="5186671at2"/>
<accession>M0QJW3</accession>
<evidence type="ECO:0008006" key="3">
    <source>
        <dbReference type="Google" id="ProtNLM"/>
    </source>
</evidence>
<dbReference type="RefSeq" id="WP_007621333.1">
    <property type="nucleotide sequence ID" value="NZ_BANX01000019.1"/>
</dbReference>
<dbReference type="AlphaFoldDB" id="M0QJW3"/>
<sequence length="204" mass="22274">MTVYAPVTPIGLTNRCADACVGLGGPVVVAVDGPDAAHPATLAGEVADVLRSRGRAADVVRVADFIRPASVRMEYGATDPDTYLDGWFDYPAIDREVVSALRRDGRWLPRLWDAVADRSFRDRRRQADADQVVLVAGPMLLGRGLGFEVTVRLQMSEAALRRRTPDDQQWTIAPLLTQALGAPTADIEVRYEHPDRPAISPPHP</sequence>
<name>M0QJW3_9ACTN</name>
<protein>
    <recommendedName>
        <fullName evidence="3">Uridine kinase</fullName>
    </recommendedName>
</protein>